<proteinExistence type="predicted"/>
<dbReference type="Proteomes" id="UP000183385">
    <property type="component" value="Unassembled WGS sequence"/>
</dbReference>
<organism evidence="1 2">
    <name type="scientific">Pseudomonas citronellolis</name>
    <dbReference type="NCBI Taxonomy" id="53408"/>
    <lineage>
        <taxon>Bacteria</taxon>
        <taxon>Pseudomonadati</taxon>
        <taxon>Pseudomonadota</taxon>
        <taxon>Gammaproteobacteria</taxon>
        <taxon>Pseudomonadales</taxon>
        <taxon>Pseudomonadaceae</taxon>
        <taxon>Pseudomonas</taxon>
    </lineage>
</organism>
<keyword evidence="2" id="KW-1185">Reference proteome</keyword>
<accession>A0AAQ1HN64</accession>
<name>A0AAQ1HN64_9PSED</name>
<comment type="caution">
    <text evidence="1">The sequence shown here is derived from an EMBL/GenBank/DDBJ whole genome shotgun (WGS) entry which is preliminary data.</text>
</comment>
<gene>
    <name evidence="1" type="ORF">SAMN05216577_11175</name>
</gene>
<protein>
    <recommendedName>
        <fullName evidence="3">DUF1566 domain-containing protein</fullName>
    </recommendedName>
</protein>
<reference evidence="1 2" key="1">
    <citation type="submission" date="2016-10" db="EMBL/GenBank/DDBJ databases">
        <authorList>
            <person name="Varghese N."/>
            <person name="Submissions S."/>
        </authorList>
    </citation>
    <scope>NUCLEOTIDE SEQUENCE [LARGE SCALE GENOMIC DNA]</scope>
    <source>
        <strain evidence="1 2">LMG 18378</strain>
    </source>
</reference>
<dbReference type="EMBL" id="FOLS01000011">
    <property type="protein sequence ID" value="SFC83909.1"/>
    <property type="molecule type" value="Genomic_DNA"/>
</dbReference>
<dbReference type="RefSeq" id="WP_074980417.1">
    <property type="nucleotide sequence ID" value="NZ_FOLS01000011.1"/>
</dbReference>
<dbReference type="AlphaFoldDB" id="A0AAQ1HN64"/>
<evidence type="ECO:0000313" key="2">
    <source>
        <dbReference type="Proteomes" id="UP000183385"/>
    </source>
</evidence>
<sequence>MQAKQLPALKIGRLNHLTINFHGADLVAEPIQATMLSTIEPTSIIPPLGAYWPGEGGHNAGLMRGENGGRDYYLIVAGGPAAEFRAAYGGYGHETEGADSASDGLANTRALLADSEEHPAAKLASGYTADGHTDFYLGSRREYQIAEANVPELFSEGYHWSSTQRSAFTASSLDFEDGWQVNTAKSRERVARPVRRKFI</sequence>
<evidence type="ECO:0000313" key="1">
    <source>
        <dbReference type="EMBL" id="SFC83909.1"/>
    </source>
</evidence>
<evidence type="ECO:0008006" key="3">
    <source>
        <dbReference type="Google" id="ProtNLM"/>
    </source>
</evidence>